<keyword evidence="1 3" id="KW-0808">Transferase</keyword>
<dbReference type="Pfam" id="PF13692">
    <property type="entry name" value="Glyco_trans_1_4"/>
    <property type="match status" value="1"/>
</dbReference>
<evidence type="ECO:0000256" key="1">
    <source>
        <dbReference type="ARBA" id="ARBA00022679"/>
    </source>
</evidence>
<dbReference type="InterPro" id="IPR022623">
    <property type="entry name" value="Glyco_trans_4"/>
</dbReference>
<dbReference type="GO" id="GO:0016757">
    <property type="term" value="F:glycosyltransferase activity"/>
    <property type="evidence" value="ECO:0007669"/>
    <property type="project" value="TreeGrafter"/>
</dbReference>
<dbReference type="GO" id="GO:0009103">
    <property type="term" value="P:lipopolysaccharide biosynthetic process"/>
    <property type="evidence" value="ECO:0007669"/>
    <property type="project" value="TreeGrafter"/>
</dbReference>
<dbReference type="RefSeq" id="WP_119538781.1">
    <property type="nucleotide sequence ID" value="NZ_QYRN01000002.1"/>
</dbReference>
<dbReference type="SUPFAM" id="SSF53756">
    <property type="entry name" value="UDP-Glycosyltransferase/glycogen phosphorylase"/>
    <property type="match status" value="1"/>
</dbReference>
<name>A0A3A1WQR9_9HYPH</name>
<comment type="caution">
    <text evidence="3">The sequence shown here is derived from an EMBL/GenBank/DDBJ whole genome shotgun (WGS) entry which is preliminary data.</text>
</comment>
<dbReference type="PANTHER" id="PTHR46401:SF2">
    <property type="entry name" value="GLYCOSYLTRANSFERASE WBBK-RELATED"/>
    <property type="match status" value="1"/>
</dbReference>
<evidence type="ECO:0000313" key="3">
    <source>
        <dbReference type="EMBL" id="RIY02704.1"/>
    </source>
</evidence>
<evidence type="ECO:0000259" key="2">
    <source>
        <dbReference type="Pfam" id="PF12000"/>
    </source>
</evidence>
<keyword evidence="4" id="KW-1185">Reference proteome</keyword>
<reference evidence="4" key="1">
    <citation type="submission" date="2018-09" db="EMBL/GenBank/DDBJ databases">
        <authorList>
            <person name="Tuo L."/>
        </authorList>
    </citation>
    <scope>NUCLEOTIDE SEQUENCE [LARGE SCALE GENOMIC DNA]</scope>
    <source>
        <strain evidence="4">M2BS4Y-1</strain>
    </source>
</reference>
<accession>A0A3A1WQR9</accession>
<dbReference type="EMBL" id="QYRN01000002">
    <property type="protein sequence ID" value="RIY02704.1"/>
    <property type="molecule type" value="Genomic_DNA"/>
</dbReference>
<dbReference type="PANTHER" id="PTHR46401">
    <property type="entry name" value="GLYCOSYLTRANSFERASE WBBK-RELATED"/>
    <property type="match status" value="1"/>
</dbReference>
<dbReference type="Gene3D" id="3.40.50.2000">
    <property type="entry name" value="Glycogen Phosphorylase B"/>
    <property type="match status" value="2"/>
</dbReference>
<dbReference type="OrthoDB" id="9793726at2"/>
<evidence type="ECO:0000313" key="4">
    <source>
        <dbReference type="Proteomes" id="UP000265750"/>
    </source>
</evidence>
<dbReference type="AlphaFoldDB" id="A0A3A1WQR9"/>
<protein>
    <submittedName>
        <fullName evidence="3">Glycosyltransferase</fullName>
    </submittedName>
</protein>
<dbReference type="Proteomes" id="UP000265750">
    <property type="component" value="Unassembled WGS sequence"/>
</dbReference>
<gene>
    <name evidence="3" type="ORF">D3218_04940</name>
</gene>
<proteinExistence type="predicted"/>
<feature type="domain" description="Glycosyl transferase family 4" evidence="2">
    <location>
        <begin position="26"/>
        <end position="192"/>
    </location>
</feature>
<sequence length="422" mass="46338">MKYLFVHNNFPAQFRHLALHLGADPKNEVRAIGAEGSRPLPGVTLHRYALPPGSLAATHPFARRFDGEARRAEQTLYVATMLRASGFTPDIVVAHSGWGEAMPLRAAFPDARLAAYCEYFYRPRDSDVNFDPEFPELGLDGLVGLHARNAASLLALADCDLALSPTRWQRSTFPAEFRAKIRTVHEGVDTRLVAPDPSATLRLDDGTVLRAGEETVTFVARNLEPLRGYHVFCRALPAILRSRPAARVLVVGGFDVSYGQRPPSGESWHRVFLNEVAGEIDLSRVHFLGHLPFARYLDVLKVSRAHVYLTYPFVLSWSCLEAMATGCAVVASDTPPVREVIDGSNGLLVPFHDPAALAATVTRVLAEPEGFGRMRAAARRTVVERYDMAGVCVPEAMRLLHAPAALPRRHPPRFEPGLFGAG</sequence>
<organism evidence="3 4">
    <name type="scientific">Aureimonas flava</name>
    <dbReference type="NCBI Taxonomy" id="2320271"/>
    <lineage>
        <taxon>Bacteria</taxon>
        <taxon>Pseudomonadati</taxon>
        <taxon>Pseudomonadota</taxon>
        <taxon>Alphaproteobacteria</taxon>
        <taxon>Hyphomicrobiales</taxon>
        <taxon>Aurantimonadaceae</taxon>
        <taxon>Aureimonas</taxon>
    </lineage>
</organism>
<dbReference type="Pfam" id="PF12000">
    <property type="entry name" value="Glyco_trans_4_3"/>
    <property type="match status" value="1"/>
</dbReference>